<gene>
    <name evidence="3" type="ORF">ACHAW5_006391</name>
</gene>
<feature type="coiled-coil region" evidence="1">
    <location>
        <begin position="47"/>
        <end position="80"/>
    </location>
</feature>
<evidence type="ECO:0000313" key="4">
    <source>
        <dbReference type="Proteomes" id="UP001530315"/>
    </source>
</evidence>
<keyword evidence="4" id="KW-1185">Reference proteome</keyword>
<keyword evidence="1" id="KW-0175">Coiled coil</keyword>
<sequence>MEFLLLIILLSYSIFIKLISDILPWYTLCTSLGQLVNKEMLDETVAKQRLSEEIRKKESIEEEKKAEEEIARRRKKIEIQNVKAASETRKPRQILKSTTKASLIHHNRTKVLSDGVHAMRASIMRSISNKNLVSSDSHPPNDCASQLITAAAQSEAVSHRRQLKPMRSRENRKSVSDGVALMRSVNSDPLDDRCDWWERGDRGVSSGGPHNRRSHPAAWSIKETDIVSENFEPLSNAHSDLSLELHEPKIPKPQSAGLAMDELTGVNTDLQIEKGSEKLVALSKLTQLSVKVGLPYRDLPEIPPFRPSKRAASEDKGPIVAADIIAGFARDQIPLKNRQRPAHVSAAASNTFTISQSKESLEKKNGDTILANDSFESKSIFSSEQPPDVFALDDDDGESDIDDVPEAILSDVTTTTRQEKMKAFVRGNDLIKFFQSSQYHTISFVCGPMICFWIIARIEMFNVSEGLFKDQTELWIHLLEEFFWIEVSWYCLMIIEMLLVLAVFMNDRGRGRSLFSCSAAVFGLMIILLCMLLLFIAETKRCCQDNSDVAEGIHEAEVGHRLLASESSNNDYIDDSPLEDIACCPKFGTRKYGGLGEIEPFTSLIVLYPMRFLFASCIVALFGNEAENEKQKDKHKWSHHHGHHGIDLDKMRTFWLTAIGVHSEVAEMFGLFSGEMLQCMLGIFSRKNIDECKELETSVRDDQNSDNGNMVENQTSQDQISEGGAVHHPSRQLVNRIHSYCMSSREHRADDIVTFDDFSYPMARLIRRMRRCERILLPFLDEWTVVDAALTSHELILFNALDDGAVDSLAPGHAITNFINGGKGMHLCDIARGRKIVSQFNLDEIELLEIEHRVAITQNNIFGEDVEVNNSDNLPEYWQGGNISSEGYQVSSMNKRWRHVNEDRLKIRFKHQTLFLRFVADLKEMEHKSKVSNSGDNSSNITAHVGAEANVWCRTIARLRGVTNLRRQSLVHFGDDVVADEIKDFVKMCDRDGHDEGHNAMNFRRSFRRQSAFRAKKT</sequence>
<keyword evidence="2" id="KW-0472">Membrane</keyword>
<accession>A0ABD3QTQ8</accession>
<evidence type="ECO:0000256" key="1">
    <source>
        <dbReference type="SAM" id="Coils"/>
    </source>
</evidence>
<evidence type="ECO:0000256" key="2">
    <source>
        <dbReference type="SAM" id="Phobius"/>
    </source>
</evidence>
<evidence type="ECO:0000313" key="3">
    <source>
        <dbReference type="EMBL" id="KAL3803629.1"/>
    </source>
</evidence>
<organism evidence="3 4">
    <name type="scientific">Stephanodiscus triporus</name>
    <dbReference type="NCBI Taxonomy" id="2934178"/>
    <lineage>
        <taxon>Eukaryota</taxon>
        <taxon>Sar</taxon>
        <taxon>Stramenopiles</taxon>
        <taxon>Ochrophyta</taxon>
        <taxon>Bacillariophyta</taxon>
        <taxon>Coscinodiscophyceae</taxon>
        <taxon>Thalassiosirophycidae</taxon>
        <taxon>Stephanodiscales</taxon>
        <taxon>Stephanodiscaceae</taxon>
        <taxon>Stephanodiscus</taxon>
    </lineage>
</organism>
<dbReference type="EMBL" id="JALLAZ020000107">
    <property type="protein sequence ID" value="KAL3803629.1"/>
    <property type="molecule type" value="Genomic_DNA"/>
</dbReference>
<dbReference type="Proteomes" id="UP001530315">
    <property type="component" value="Unassembled WGS sequence"/>
</dbReference>
<feature type="transmembrane region" description="Helical" evidence="2">
    <location>
        <begin position="517"/>
        <end position="537"/>
    </location>
</feature>
<keyword evidence="2" id="KW-1133">Transmembrane helix</keyword>
<protein>
    <submittedName>
        <fullName evidence="3">Uncharacterized protein</fullName>
    </submittedName>
</protein>
<name>A0ABD3QTQ8_9STRA</name>
<feature type="transmembrane region" description="Helical" evidence="2">
    <location>
        <begin position="487"/>
        <end position="505"/>
    </location>
</feature>
<dbReference type="AlphaFoldDB" id="A0ABD3QTQ8"/>
<comment type="caution">
    <text evidence="3">The sequence shown here is derived from an EMBL/GenBank/DDBJ whole genome shotgun (WGS) entry which is preliminary data.</text>
</comment>
<keyword evidence="2" id="KW-0812">Transmembrane</keyword>
<proteinExistence type="predicted"/>
<reference evidence="3 4" key="1">
    <citation type="submission" date="2024-10" db="EMBL/GenBank/DDBJ databases">
        <title>Updated reference genomes for cyclostephanoid diatoms.</title>
        <authorList>
            <person name="Roberts W.R."/>
            <person name="Alverson A.J."/>
        </authorList>
    </citation>
    <scope>NUCLEOTIDE SEQUENCE [LARGE SCALE GENOMIC DNA]</scope>
    <source>
        <strain evidence="3 4">AJA276-08</strain>
    </source>
</reference>